<keyword evidence="4" id="KW-0808">Transferase</keyword>
<comment type="subcellular location">
    <subcellularLocation>
        <location evidence="1">Endoplasmic reticulum membrane</location>
        <topology evidence="1">Multi-pass membrane protein</topology>
    </subcellularLocation>
</comment>
<dbReference type="PANTHER" id="PTHR15362:SF7">
    <property type="entry name" value="PHOSPHATIDYLSERINE SYNTHASE 2"/>
    <property type="match status" value="1"/>
</dbReference>
<evidence type="ECO:0000313" key="16">
    <source>
        <dbReference type="Proteomes" id="UP001527925"/>
    </source>
</evidence>
<proteinExistence type="predicted"/>
<comment type="pathway">
    <text evidence="2">Lipid metabolism.</text>
</comment>
<feature type="transmembrane region" description="Helical" evidence="14">
    <location>
        <begin position="164"/>
        <end position="181"/>
    </location>
</feature>
<sequence>MDSPRRSSRLQQMQAPAQPLFQQAAGQRAAAGDTSDDGGGSSASGRTGSPTRLRRRTAGTRSGGNDFNDDLNGGGSAKLVRTRLPRGALRTSGRTARGGGEGGDESDAAHARDAWHYEFHDPVDPTVAFFYRPHNITALLLFLGAVIYFAMFKSTGDFATNVKLGLSASVFVLLLIGMLQFRDGPFIRPHPAIWRIVLAAGVAYQLVLVVLLFQTKSDARAILKFFDPSLGVPLPEKNYAEDCSLTWQTLYDQMDVFVIAHSVGWFCKALVLRDYWFCWIISILFEFMEYSLAHQLPNFAECWWDHWILDVLTTNWLGTYLGMKACEYFEFKHYSWRGIGEIKSVRGKLARTVGQFTPHSWTKFEWHSTKSFRNFVAVILLLALELQCELNAFYLKYLLWVPVSHMLNLYRLLFMFFMCLPAVREAYQYLTDPKCKRLGMHAWITTANIVTELLIIIKFSEGEFTKPAPVYVVVGWIVFGVALVAYAVWRFGIPWLKGESSVLPSPVRTQPPPSVLSGGDGKDE</sequence>
<evidence type="ECO:0000256" key="7">
    <source>
        <dbReference type="ARBA" id="ARBA00022989"/>
    </source>
</evidence>
<organism evidence="15 16">
    <name type="scientific">Polyrhizophydium stewartii</name>
    <dbReference type="NCBI Taxonomy" id="2732419"/>
    <lineage>
        <taxon>Eukaryota</taxon>
        <taxon>Fungi</taxon>
        <taxon>Fungi incertae sedis</taxon>
        <taxon>Chytridiomycota</taxon>
        <taxon>Chytridiomycota incertae sedis</taxon>
        <taxon>Chytridiomycetes</taxon>
        <taxon>Rhizophydiales</taxon>
        <taxon>Rhizophydiales incertae sedis</taxon>
        <taxon>Polyrhizophydium</taxon>
    </lineage>
</organism>
<evidence type="ECO:0000256" key="8">
    <source>
        <dbReference type="ARBA" id="ARBA00023098"/>
    </source>
</evidence>
<evidence type="ECO:0008006" key="17">
    <source>
        <dbReference type="Google" id="ProtNLM"/>
    </source>
</evidence>
<dbReference type="InterPro" id="IPR004277">
    <property type="entry name" value="PSS"/>
</dbReference>
<feature type="compositionally biased region" description="Low complexity" evidence="13">
    <location>
        <begin position="10"/>
        <end position="33"/>
    </location>
</feature>
<keyword evidence="8" id="KW-0443">Lipid metabolism</keyword>
<feature type="compositionally biased region" description="Low complexity" evidence="13">
    <location>
        <begin position="86"/>
        <end position="95"/>
    </location>
</feature>
<feature type="transmembrane region" description="Helical" evidence="14">
    <location>
        <begin position="469"/>
        <end position="489"/>
    </location>
</feature>
<keyword evidence="6" id="KW-0256">Endoplasmic reticulum</keyword>
<feature type="transmembrane region" description="Helical" evidence="14">
    <location>
        <begin position="439"/>
        <end position="457"/>
    </location>
</feature>
<comment type="caution">
    <text evidence="15">The sequence shown here is derived from an EMBL/GenBank/DDBJ whole genome shotgun (WGS) entry which is preliminary data.</text>
</comment>
<evidence type="ECO:0000256" key="5">
    <source>
        <dbReference type="ARBA" id="ARBA00022692"/>
    </source>
</evidence>
<keyword evidence="5 14" id="KW-0812">Transmembrane</keyword>
<name>A0ABR4NJ53_9FUNG</name>
<evidence type="ECO:0000256" key="11">
    <source>
        <dbReference type="ARBA" id="ARBA00023264"/>
    </source>
</evidence>
<evidence type="ECO:0000256" key="1">
    <source>
        <dbReference type="ARBA" id="ARBA00004477"/>
    </source>
</evidence>
<feature type="transmembrane region" description="Helical" evidence="14">
    <location>
        <begin position="193"/>
        <end position="213"/>
    </location>
</feature>
<evidence type="ECO:0000313" key="15">
    <source>
        <dbReference type="EMBL" id="KAL2919562.1"/>
    </source>
</evidence>
<evidence type="ECO:0000256" key="2">
    <source>
        <dbReference type="ARBA" id="ARBA00005189"/>
    </source>
</evidence>
<feature type="transmembrane region" description="Helical" evidence="14">
    <location>
        <begin position="375"/>
        <end position="397"/>
    </location>
</feature>
<keyword evidence="9 14" id="KW-0472">Membrane</keyword>
<keyword evidence="16" id="KW-1185">Reference proteome</keyword>
<dbReference type="Pfam" id="PF03034">
    <property type="entry name" value="PSS"/>
    <property type="match status" value="1"/>
</dbReference>
<evidence type="ECO:0000256" key="9">
    <source>
        <dbReference type="ARBA" id="ARBA00023136"/>
    </source>
</evidence>
<gene>
    <name evidence="15" type="ORF">HK105_200474</name>
</gene>
<protein>
    <recommendedName>
        <fullName evidence="17">L-serine-phosphatidylethanolamine phosphatidyltransferase</fullName>
    </recommendedName>
</protein>
<evidence type="ECO:0000256" key="10">
    <source>
        <dbReference type="ARBA" id="ARBA00023209"/>
    </source>
</evidence>
<feature type="transmembrane region" description="Helical" evidence="14">
    <location>
        <begin position="409"/>
        <end position="427"/>
    </location>
</feature>
<keyword evidence="10" id="KW-0594">Phospholipid biosynthesis</keyword>
<dbReference type="PANTHER" id="PTHR15362">
    <property type="entry name" value="PHOSPHATIDYLINOSITOL SYNTHASE"/>
    <property type="match status" value="1"/>
</dbReference>
<evidence type="ECO:0000256" key="12">
    <source>
        <dbReference type="ARBA" id="ARBA00025707"/>
    </source>
</evidence>
<evidence type="ECO:0000256" key="6">
    <source>
        <dbReference type="ARBA" id="ARBA00022824"/>
    </source>
</evidence>
<dbReference type="EMBL" id="JADGIZ020000002">
    <property type="protein sequence ID" value="KAL2919562.1"/>
    <property type="molecule type" value="Genomic_DNA"/>
</dbReference>
<accession>A0ABR4NJ53</accession>
<evidence type="ECO:0000256" key="3">
    <source>
        <dbReference type="ARBA" id="ARBA00022516"/>
    </source>
</evidence>
<keyword evidence="7 14" id="KW-1133">Transmembrane helix</keyword>
<evidence type="ECO:0000256" key="4">
    <source>
        <dbReference type="ARBA" id="ARBA00022679"/>
    </source>
</evidence>
<evidence type="ECO:0000256" key="14">
    <source>
        <dbReference type="SAM" id="Phobius"/>
    </source>
</evidence>
<keyword evidence="3" id="KW-0444">Lipid biosynthesis</keyword>
<feature type="region of interest" description="Disordered" evidence="13">
    <location>
        <begin position="503"/>
        <end position="524"/>
    </location>
</feature>
<feature type="region of interest" description="Disordered" evidence="13">
    <location>
        <begin position="1"/>
        <end position="107"/>
    </location>
</feature>
<dbReference type="Proteomes" id="UP001527925">
    <property type="component" value="Unassembled WGS sequence"/>
</dbReference>
<reference evidence="15 16" key="1">
    <citation type="submission" date="2023-09" db="EMBL/GenBank/DDBJ databases">
        <title>Pangenome analysis of Batrachochytrium dendrobatidis and related Chytrids.</title>
        <authorList>
            <person name="Yacoub M.N."/>
            <person name="Stajich J.E."/>
            <person name="James T.Y."/>
        </authorList>
    </citation>
    <scope>NUCLEOTIDE SEQUENCE [LARGE SCALE GENOMIC DNA]</scope>
    <source>
        <strain evidence="15 16">JEL0888</strain>
    </source>
</reference>
<evidence type="ECO:0000256" key="13">
    <source>
        <dbReference type="SAM" id="MobiDB-lite"/>
    </source>
</evidence>
<keyword evidence="11" id="KW-1208">Phospholipid metabolism</keyword>
<comment type="pathway">
    <text evidence="12">Phospholipid metabolism.</text>
</comment>
<feature type="transmembrane region" description="Helical" evidence="14">
    <location>
        <begin position="134"/>
        <end position="152"/>
    </location>
</feature>